<proteinExistence type="predicted"/>
<reference evidence="1" key="1">
    <citation type="submission" date="2014-05" db="EMBL/GenBank/DDBJ databases">
        <authorList>
            <person name="Horn Fabian"/>
        </authorList>
    </citation>
    <scope>NUCLEOTIDE SEQUENCE</scope>
</reference>
<evidence type="ECO:0000313" key="3">
    <source>
        <dbReference type="Proteomes" id="UP000756710"/>
    </source>
</evidence>
<dbReference type="EMBL" id="JAGGLR010000029">
    <property type="protein sequence ID" value="MBP2067128.1"/>
    <property type="molecule type" value="Genomic_DNA"/>
</dbReference>
<keyword evidence="3" id="KW-1185">Reference proteome</keyword>
<accession>A0A060ZN51</accession>
<evidence type="ECO:0000313" key="1">
    <source>
        <dbReference type="EMBL" id="CDR07251.1"/>
    </source>
</evidence>
<dbReference type="HOGENOM" id="CLU_2496497_0_0_11"/>
<gene>
    <name evidence="2" type="ORF">J2Z30_008194</name>
    <name evidence="1" type="ORF">SIRAN3994</name>
</gene>
<reference evidence="2 3" key="2">
    <citation type="submission" date="2021-03" db="EMBL/GenBank/DDBJ databases">
        <title>Genomic Encyclopedia of Type Strains, Phase IV (KMG-IV): sequencing the most valuable type-strain genomes for metagenomic binning, comparative biology and taxonomic classification.</title>
        <authorList>
            <person name="Goeker M."/>
        </authorList>
    </citation>
    <scope>NUCLEOTIDE SEQUENCE [LARGE SCALE GENOMIC DNA]</scope>
    <source>
        <strain evidence="2 3">DSM 41954</strain>
    </source>
</reference>
<dbReference type="AlphaFoldDB" id="A0A060ZN51"/>
<sequence>MGDWGWEYNPDAHHVIGETPNLAFVAEVEARADELVRAAAALYLDGIAYQGQSPGVQEEVLPGGMFQYLTIVRQERLFIVQVTPWPL</sequence>
<dbReference type="RefSeq" id="WP_052701399.1">
    <property type="nucleotide sequence ID" value="NZ_BAABDR010000003.1"/>
</dbReference>
<dbReference type="EMBL" id="LK022848">
    <property type="protein sequence ID" value="CDR07251.1"/>
    <property type="molecule type" value="Genomic_DNA"/>
</dbReference>
<dbReference type="Proteomes" id="UP000756710">
    <property type="component" value="Unassembled WGS sequence"/>
</dbReference>
<evidence type="ECO:0000313" key="2">
    <source>
        <dbReference type="EMBL" id="MBP2067128.1"/>
    </source>
</evidence>
<dbReference type="GeneID" id="32465820"/>
<name>A0A060ZN51_9ACTN</name>
<protein>
    <submittedName>
        <fullName evidence="1">Uncharacterized protein</fullName>
    </submittedName>
</protein>
<organism evidence="1">
    <name type="scientific">Streptomyces iranensis</name>
    <dbReference type="NCBI Taxonomy" id="576784"/>
    <lineage>
        <taxon>Bacteria</taxon>
        <taxon>Bacillati</taxon>
        <taxon>Actinomycetota</taxon>
        <taxon>Actinomycetes</taxon>
        <taxon>Kitasatosporales</taxon>
        <taxon>Streptomycetaceae</taxon>
        <taxon>Streptomyces</taxon>
        <taxon>Streptomyces violaceusniger group</taxon>
    </lineage>
</organism>